<dbReference type="EMBL" id="BFEA01000178">
    <property type="protein sequence ID" value="GBG73188.1"/>
    <property type="molecule type" value="Genomic_DNA"/>
</dbReference>
<evidence type="ECO:0000313" key="1">
    <source>
        <dbReference type="EMBL" id="GBG73188.1"/>
    </source>
</evidence>
<dbReference type="AlphaFoldDB" id="A0A388KT60"/>
<evidence type="ECO:0000313" key="2">
    <source>
        <dbReference type="Proteomes" id="UP000265515"/>
    </source>
</evidence>
<organism evidence="1 2">
    <name type="scientific">Chara braunii</name>
    <name type="common">Braun's stonewort</name>
    <dbReference type="NCBI Taxonomy" id="69332"/>
    <lineage>
        <taxon>Eukaryota</taxon>
        <taxon>Viridiplantae</taxon>
        <taxon>Streptophyta</taxon>
        <taxon>Charophyceae</taxon>
        <taxon>Charales</taxon>
        <taxon>Characeae</taxon>
        <taxon>Chara</taxon>
    </lineage>
</organism>
<keyword evidence="2" id="KW-1185">Reference proteome</keyword>
<dbReference type="OrthoDB" id="6142688at2759"/>
<accession>A0A388KT60</accession>
<proteinExistence type="predicted"/>
<protein>
    <submittedName>
        <fullName evidence="1">Uncharacterized protein</fullName>
    </submittedName>
</protein>
<reference evidence="1 2" key="1">
    <citation type="journal article" date="2018" name="Cell">
        <title>The Chara Genome: Secondary Complexity and Implications for Plant Terrestrialization.</title>
        <authorList>
            <person name="Nishiyama T."/>
            <person name="Sakayama H."/>
            <person name="Vries J.D."/>
            <person name="Buschmann H."/>
            <person name="Saint-Marcoux D."/>
            <person name="Ullrich K.K."/>
            <person name="Haas F.B."/>
            <person name="Vanderstraeten L."/>
            <person name="Becker D."/>
            <person name="Lang D."/>
            <person name="Vosolsobe S."/>
            <person name="Rombauts S."/>
            <person name="Wilhelmsson P.K.I."/>
            <person name="Janitza P."/>
            <person name="Kern R."/>
            <person name="Heyl A."/>
            <person name="Rumpler F."/>
            <person name="Villalobos L.I.A.C."/>
            <person name="Clay J.M."/>
            <person name="Skokan R."/>
            <person name="Toyoda A."/>
            <person name="Suzuki Y."/>
            <person name="Kagoshima H."/>
            <person name="Schijlen E."/>
            <person name="Tajeshwar N."/>
            <person name="Catarino B."/>
            <person name="Hetherington A.J."/>
            <person name="Saltykova A."/>
            <person name="Bonnot C."/>
            <person name="Breuninger H."/>
            <person name="Symeonidi A."/>
            <person name="Radhakrishnan G.V."/>
            <person name="Van Nieuwerburgh F."/>
            <person name="Deforce D."/>
            <person name="Chang C."/>
            <person name="Karol K.G."/>
            <person name="Hedrich R."/>
            <person name="Ulvskov P."/>
            <person name="Glockner G."/>
            <person name="Delwiche C.F."/>
            <person name="Petrasek J."/>
            <person name="Van de Peer Y."/>
            <person name="Friml J."/>
            <person name="Beilby M."/>
            <person name="Dolan L."/>
            <person name="Kohara Y."/>
            <person name="Sugano S."/>
            <person name="Fujiyama A."/>
            <person name="Delaux P.-M."/>
            <person name="Quint M."/>
            <person name="TheiBen G."/>
            <person name="Hagemann M."/>
            <person name="Harholt J."/>
            <person name="Dunand C."/>
            <person name="Zachgo S."/>
            <person name="Langdale J."/>
            <person name="Maumus F."/>
            <person name="Straeten D.V.D."/>
            <person name="Gould S.B."/>
            <person name="Rensing S.A."/>
        </authorList>
    </citation>
    <scope>NUCLEOTIDE SEQUENCE [LARGE SCALE GENOMIC DNA]</scope>
    <source>
        <strain evidence="1 2">S276</strain>
    </source>
</reference>
<dbReference type="Gramene" id="GBG73188">
    <property type="protein sequence ID" value="GBG73188"/>
    <property type="gene ID" value="CBR_g12906"/>
</dbReference>
<comment type="caution">
    <text evidence="1">The sequence shown here is derived from an EMBL/GenBank/DDBJ whole genome shotgun (WGS) entry which is preliminary data.</text>
</comment>
<gene>
    <name evidence="1" type="ORF">CBR_g12906</name>
</gene>
<name>A0A388KT60_CHABU</name>
<sequence>MARVKVIRDSGRFPHVFQMLGFSDLAVLARSWDIGEEVFQTELNELAARLEVSKIEYSRECIELPEKVAAMKRTFLRAWGLSDSHVRAPTIPRARREPAVAAQPRHAVGLQALEIGEEERQEMEQVIAAINATTAERITPPRRVRRYTAAEPTGQFTAFAPLASERWVEHTCLAYRHGIWKIDTFNHLSPMSIKALQFIAGVTDEEALTCQEVALDGSLEHAGKQSKSIEPADLSFPPMSYLDRDKCGDTPSVCWQKGIKQPPNLQLRSLRKEPRVEPITTGEMVRLPIGRKKWVRERVERTMCLHMRYSSHIMKAFSIRKLVKEMLERVVGEDAKNWQDDVMFGWTYNDAIAAKLCRPYDVFKDFDLDYWLSNYKEEECHCNAGRNAQFRNNNTLLLKPDAACPHVITLDTAITSNNTLRAIMGRGLNHIPIKAMDINEALTEVDALLDRLFEKHKEIADLHDWRDRSTSDSVRVRITGKGKMFPSWTHPGTAAEDGSIMFDEDDIVWVSEWCLTNNWVRMGAYAWRQVLGIPIGLACSPIWCDLYFFKYEFAAIMGMVSRQQFELVQCFRDTFRYVDDVVALNNTIIAECMQGRVQGEGVTGGVQPIYPVQFIEVVENTMVIDGEQGRIANFLNMTIFVNSEEEGTFSTTKHDKNVGLGFQPIRFMRYKSNRSVAQSLQIITAQTALILVLYTDPLDVADELFKAVSIMANNEFDEGRCWAVVKKVLAHPERYKPGRTPSGRVKEAIKIRFGVN</sequence>
<dbReference type="Proteomes" id="UP000265515">
    <property type="component" value="Unassembled WGS sequence"/>
</dbReference>